<dbReference type="PANTHER" id="PTHR30572">
    <property type="entry name" value="MEMBRANE COMPONENT OF TRANSPORTER-RELATED"/>
    <property type="match status" value="1"/>
</dbReference>
<evidence type="ECO:0000256" key="5">
    <source>
        <dbReference type="ARBA" id="ARBA00023136"/>
    </source>
</evidence>
<comment type="subcellular location">
    <subcellularLocation>
        <location evidence="1">Cell membrane</location>
        <topology evidence="1">Multi-pass membrane protein</topology>
    </subcellularLocation>
</comment>
<evidence type="ECO:0000256" key="1">
    <source>
        <dbReference type="ARBA" id="ARBA00004651"/>
    </source>
</evidence>
<dbReference type="RefSeq" id="WP_209994105.1">
    <property type="nucleotide sequence ID" value="NZ_JBHUKY010000081.1"/>
</dbReference>
<evidence type="ECO:0000313" key="10">
    <source>
        <dbReference type="Proteomes" id="UP001597448"/>
    </source>
</evidence>
<dbReference type="InterPro" id="IPR050250">
    <property type="entry name" value="Macrolide_Exporter_MacB"/>
</dbReference>
<keyword evidence="5 7" id="KW-0472">Membrane</keyword>
<evidence type="ECO:0000259" key="8">
    <source>
        <dbReference type="Pfam" id="PF02687"/>
    </source>
</evidence>
<organism evidence="9 10">
    <name type="scientific">Paenibacillus rhizoplanae</name>
    <dbReference type="NCBI Taxonomy" id="1917181"/>
    <lineage>
        <taxon>Bacteria</taxon>
        <taxon>Bacillati</taxon>
        <taxon>Bacillota</taxon>
        <taxon>Bacilli</taxon>
        <taxon>Bacillales</taxon>
        <taxon>Paenibacillaceae</taxon>
        <taxon>Paenibacillus</taxon>
    </lineage>
</organism>
<feature type="transmembrane region" description="Helical" evidence="7">
    <location>
        <begin position="426"/>
        <end position="446"/>
    </location>
</feature>
<evidence type="ECO:0000256" key="6">
    <source>
        <dbReference type="ARBA" id="ARBA00038076"/>
    </source>
</evidence>
<comment type="caution">
    <text evidence="9">The sequence shown here is derived from an EMBL/GenBank/DDBJ whole genome shotgun (WGS) entry which is preliminary data.</text>
</comment>
<keyword evidence="2" id="KW-1003">Cell membrane</keyword>
<feature type="transmembrane region" description="Helical" evidence="7">
    <location>
        <begin position="351"/>
        <end position="370"/>
    </location>
</feature>
<dbReference type="EMBL" id="JBHUKY010000081">
    <property type="protein sequence ID" value="MFD2414152.1"/>
    <property type="molecule type" value="Genomic_DNA"/>
</dbReference>
<protein>
    <submittedName>
        <fullName evidence="9">ABC transporter permease</fullName>
    </submittedName>
</protein>
<feature type="transmembrane region" description="Helical" evidence="7">
    <location>
        <begin position="258"/>
        <end position="281"/>
    </location>
</feature>
<name>A0ABW5FK45_9BACL</name>
<feature type="domain" description="ABC3 transporter permease C-terminal" evidence="8">
    <location>
        <begin position="685"/>
        <end position="799"/>
    </location>
</feature>
<comment type="similarity">
    <text evidence="6">Belongs to the ABC-4 integral membrane protein family.</text>
</comment>
<evidence type="ECO:0000256" key="3">
    <source>
        <dbReference type="ARBA" id="ARBA00022692"/>
    </source>
</evidence>
<evidence type="ECO:0000256" key="7">
    <source>
        <dbReference type="SAM" id="Phobius"/>
    </source>
</evidence>
<dbReference type="InterPro" id="IPR003838">
    <property type="entry name" value="ABC3_permease_C"/>
</dbReference>
<proteinExistence type="inferred from homology"/>
<keyword evidence="4 7" id="KW-1133">Transmembrane helix</keyword>
<reference evidence="10" key="1">
    <citation type="journal article" date="2019" name="Int. J. Syst. Evol. Microbiol.">
        <title>The Global Catalogue of Microorganisms (GCM) 10K type strain sequencing project: providing services to taxonomists for standard genome sequencing and annotation.</title>
        <authorList>
            <consortium name="The Broad Institute Genomics Platform"/>
            <consortium name="The Broad Institute Genome Sequencing Center for Infectious Disease"/>
            <person name="Wu L."/>
            <person name="Ma J."/>
        </authorList>
    </citation>
    <scope>NUCLEOTIDE SEQUENCE [LARGE SCALE GENOMIC DNA]</scope>
    <source>
        <strain evidence="10">CCM 8725</strain>
    </source>
</reference>
<accession>A0ABW5FK45</accession>
<feature type="transmembrane region" description="Helical" evidence="7">
    <location>
        <begin position="771"/>
        <end position="793"/>
    </location>
</feature>
<keyword evidence="3 7" id="KW-0812">Transmembrane</keyword>
<keyword evidence="10" id="KW-1185">Reference proteome</keyword>
<feature type="transmembrane region" description="Helical" evidence="7">
    <location>
        <begin position="675"/>
        <end position="696"/>
    </location>
</feature>
<dbReference type="PANTHER" id="PTHR30572:SF4">
    <property type="entry name" value="ABC TRANSPORTER PERMEASE YTRF"/>
    <property type="match status" value="1"/>
</dbReference>
<sequence length="808" mass="90101">MKNRISVHQVSLKNLRHHKSRTVLTVGTVALAVALIFVVLTYFYSNDQRSKREAINELGAYHVQYEHLLPEQQQAIENNPKIKKHYVSYISKNIKSDTFEKLNINMAISYIEGINEGLIQLREGRAPVTDDEMVLDKWVIEEMGFPSKLGEVIPLDLQIKRAGKMEHITKSFKLVGIVDDIAVRKTVRAGLMFISQSLSRQYSPNPDIVIFALLNSDFNATSTAHRIGEGAKLREDQIQINERYSGAYEQNPVSILKAAVIVFVILISAGMVIYNIFNIYLSEQIRLFGMMKAIGMTPKQLRSMILTEGLIISLAGSSMGLLLGGGGSTAFIPFLGNMASGNSALYVELSPYIACAVFVMGLILVMLSVYMPARKVGSLTEIAAIRYNPAEPLGKRSLDTKSKLKNSISGFSLVSAQLIRYRKRTWVTVISITLTGFIFVVTGSIFSSMNIDNMAGSMVPGDYKLSAANLDSDEQLDLLNEKILKQVSDIPGIEKIMTEMYAVSTYNKQDANLHLKDLASMKNPEIRTDIYAYDDALMKITLKRLGKDDSMLTELRNGDNLIAVAEDGGYQVGDKIRLAKYGEGQKERVFTIVGVLPNYVTYKGNSSDGGVLIAHQDLFKRLDLDQRIKQVSVQVNEGQQGEVERNLKGIATADRRITFTSFQETYQEFNGMKKVLQLAANSLTSALLIISIFNLINSNLTSMYARKREISLVEAIGMSRSQLTMQLGGEGFIVILFSLLITFSLGIPAGYFGVEMFKQSASYVQYQLPMAAMLTLVCAYFTVQVGTTFYMQWRLSKESLMERIRFSE</sequence>
<gene>
    <name evidence="9" type="ORF">ACFSX3_30285</name>
</gene>
<dbReference type="Pfam" id="PF02687">
    <property type="entry name" value="FtsX"/>
    <property type="match status" value="2"/>
</dbReference>
<evidence type="ECO:0000256" key="4">
    <source>
        <dbReference type="ARBA" id="ARBA00022989"/>
    </source>
</evidence>
<feature type="transmembrane region" description="Helical" evidence="7">
    <location>
        <begin position="309"/>
        <end position="331"/>
    </location>
</feature>
<evidence type="ECO:0000256" key="2">
    <source>
        <dbReference type="ARBA" id="ARBA00022475"/>
    </source>
</evidence>
<evidence type="ECO:0000313" key="9">
    <source>
        <dbReference type="EMBL" id="MFD2414152.1"/>
    </source>
</evidence>
<dbReference type="Proteomes" id="UP001597448">
    <property type="component" value="Unassembled WGS sequence"/>
</dbReference>
<feature type="transmembrane region" description="Helical" evidence="7">
    <location>
        <begin position="727"/>
        <end position="751"/>
    </location>
</feature>
<feature type="transmembrane region" description="Helical" evidence="7">
    <location>
        <begin position="21"/>
        <end position="44"/>
    </location>
</feature>
<feature type="domain" description="ABC3 transporter permease C-terminal" evidence="8">
    <location>
        <begin position="260"/>
        <end position="377"/>
    </location>
</feature>